<gene>
    <name evidence="2" type="ORF">CCAP1982_LOCUS9961</name>
</gene>
<feature type="transmembrane region" description="Helical" evidence="1">
    <location>
        <begin position="53"/>
        <end position="73"/>
    </location>
</feature>
<keyword evidence="3" id="KW-1185">Reference proteome</keyword>
<comment type="caution">
    <text evidence="2">The sequence shown here is derived from an EMBL/GenBank/DDBJ whole genome shotgun (WGS) entry which is preliminary data.</text>
</comment>
<dbReference type="AlphaFoldDB" id="A0A811URX8"/>
<feature type="transmembrane region" description="Helical" evidence="1">
    <location>
        <begin position="12"/>
        <end position="33"/>
    </location>
</feature>
<protein>
    <submittedName>
        <fullName evidence="2">(Mediterranean fruit fly) hypothetical protein</fullName>
    </submittedName>
</protein>
<dbReference type="Proteomes" id="UP000606786">
    <property type="component" value="Unassembled WGS sequence"/>
</dbReference>
<dbReference type="EMBL" id="CAJHJT010000023">
    <property type="protein sequence ID" value="CAD7001464.1"/>
    <property type="molecule type" value="Genomic_DNA"/>
</dbReference>
<sequence>MSIGSGYGCGFWAIGLGGSMSIGSGYGCGFWAISLGGGYNVDFSVSAADYNCGILVGIGIILLVASVHVGIVVC</sequence>
<evidence type="ECO:0000256" key="1">
    <source>
        <dbReference type="SAM" id="Phobius"/>
    </source>
</evidence>
<keyword evidence="1" id="KW-0812">Transmembrane</keyword>
<accession>A0A811URX8</accession>
<evidence type="ECO:0000313" key="2">
    <source>
        <dbReference type="EMBL" id="CAD7001464.1"/>
    </source>
</evidence>
<keyword evidence="1" id="KW-0472">Membrane</keyword>
<evidence type="ECO:0000313" key="3">
    <source>
        <dbReference type="Proteomes" id="UP000606786"/>
    </source>
</evidence>
<name>A0A811URX8_CERCA</name>
<keyword evidence="1" id="KW-1133">Transmembrane helix</keyword>
<reference evidence="2" key="1">
    <citation type="submission" date="2020-11" db="EMBL/GenBank/DDBJ databases">
        <authorList>
            <person name="Whitehead M."/>
        </authorList>
    </citation>
    <scope>NUCLEOTIDE SEQUENCE</scope>
    <source>
        <strain evidence="2">EGII</strain>
    </source>
</reference>
<proteinExistence type="predicted"/>
<organism evidence="2 3">
    <name type="scientific">Ceratitis capitata</name>
    <name type="common">Mediterranean fruit fly</name>
    <name type="synonym">Tephritis capitata</name>
    <dbReference type="NCBI Taxonomy" id="7213"/>
    <lineage>
        <taxon>Eukaryota</taxon>
        <taxon>Metazoa</taxon>
        <taxon>Ecdysozoa</taxon>
        <taxon>Arthropoda</taxon>
        <taxon>Hexapoda</taxon>
        <taxon>Insecta</taxon>
        <taxon>Pterygota</taxon>
        <taxon>Neoptera</taxon>
        <taxon>Endopterygota</taxon>
        <taxon>Diptera</taxon>
        <taxon>Brachycera</taxon>
        <taxon>Muscomorpha</taxon>
        <taxon>Tephritoidea</taxon>
        <taxon>Tephritidae</taxon>
        <taxon>Ceratitis</taxon>
        <taxon>Ceratitis</taxon>
    </lineage>
</organism>